<comment type="similarity">
    <text evidence="5 6">Belongs to the adenylate kinase family.</text>
</comment>
<feature type="binding site" evidence="5">
    <location>
        <position position="39"/>
    </location>
    <ligand>
        <name>AMP</name>
        <dbReference type="ChEBI" id="CHEBI:456215"/>
    </ligand>
</feature>
<dbReference type="GO" id="GO:0004017">
    <property type="term" value="F:AMP kinase activity"/>
    <property type="evidence" value="ECO:0007669"/>
    <property type="project" value="UniProtKB-UniRule"/>
</dbReference>
<accession>B9XIU8</accession>
<dbReference type="OrthoDB" id="9805030at2"/>
<feature type="binding site" evidence="5">
    <location>
        <position position="132"/>
    </location>
    <ligand>
        <name>ATP</name>
        <dbReference type="ChEBI" id="CHEBI:30616"/>
    </ligand>
</feature>
<gene>
    <name evidence="5" type="primary">adk</name>
    <name evidence="8" type="ORF">Cflav_PD3234</name>
</gene>
<dbReference type="CDD" id="cd01428">
    <property type="entry name" value="ADK"/>
    <property type="match status" value="1"/>
</dbReference>
<dbReference type="HAMAP" id="MF_00235">
    <property type="entry name" value="Adenylate_kinase_Adk"/>
    <property type="match status" value="1"/>
</dbReference>
<organism evidence="8 9">
    <name type="scientific">Pedosphaera parvula (strain Ellin514)</name>
    <dbReference type="NCBI Taxonomy" id="320771"/>
    <lineage>
        <taxon>Bacteria</taxon>
        <taxon>Pseudomonadati</taxon>
        <taxon>Verrucomicrobiota</taxon>
        <taxon>Pedosphaerae</taxon>
        <taxon>Pedosphaerales</taxon>
        <taxon>Pedosphaeraceae</taxon>
        <taxon>Pedosphaera</taxon>
    </lineage>
</organism>
<dbReference type="Gene3D" id="3.40.50.300">
    <property type="entry name" value="P-loop containing nucleotide triphosphate hydrolases"/>
    <property type="match status" value="1"/>
</dbReference>
<dbReference type="SUPFAM" id="SSF52540">
    <property type="entry name" value="P-loop containing nucleoside triphosphate hydrolases"/>
    <property type="match status" value="1"/>
</dbReference>
<dbReference type="UniPathway" id="UPA00588">
    <property type="reaction ID" value="UER00649"/>
</dbReference>
<evidence type="ECO:0000256" key="6">
    <source>
        <dbReference type="RuleBase" id="RU003330"/>
    </source>
</evidence>
<evidence type="ECO:0000313" key="9">
    <source>
        <dbReference type="Proteomes" id="UP000003688"/>
    </source>
</evidence>
<dbReference type="InterPro" id="IPR000850">
    <property type="entry name" value="Adenylat/UMP-CMP_kin"/>
</dbReference>
<comment type="caution">
    <text evidence="8">The sequence shown here is derived from an EMBL/GenBank/DDBJ whole genome shotgun (WGS) entry which is preliminary data.</text>
</comment>
<dbReference type="EC" id="2.7.4.3" evidence="5 7"/>
<dbReference type="Pfam" id="PF00406">
    <property type="entry name" value="ADK"/>
    <property type="match status" value="1"/>
</dbReference>
<dbReference type="InterPro" id="IPR027417">
    <property type="entry name" value="P-loop_NTPase"/>
</dbReference>
<comment type="subcellular location">
    <subcellularLocation>
        <location evidence="5 7">Cytoplasm</location>
    </subcellularLocation>
</comment>
<comment type="pathway">
    <text evidence="5">Purine metabolism; AMP biosynthesis via salvage pathway; AMP from ADP: step 1/1.</text>
</comment>
<feature type="binding site" evidence="5">
    <location>
        <begin position="13"/>
        <end position="18"/>
    </location>
    <ligand>
        <name>ATP</name>
        <dbReference type="ChEBI" id="CHEBI:30616"/>
    </ligand>
</feature>
<dbReference type="GO" id="GO:0005524">
    <property type="term" value="F:ATP binding"/>
    <property type="evidence" value="ECO:0007669"/>
    <property type="project" value="UniProtKB-UniRule"/>
</dbReference>
<feature type="binding site" evidence="5">
    <location>
        <position position="101"/>
    </location>
    <ligand>
        <name>AMP</name>
        <dbReference type="ChEBI" id="CHEBI:456215"/>
    </ligand>
</feature>
<comment type="domain">
    <text evidence="5">Consists of three domains, a large central CORE domain and two small peripheral domains, NMPbind and LID, which undergo movements during catalysis. The LID domain closes over the site of phosphoryl transfer upon ATP binding. Assembling and dissambling the active center during each catalytic cycle provides an effective means to prevent ATP hydrolysis.</text>
</comment>
<comment type="function">
    <text evidence="5">Catalyzes the reversible transfer of the terminal phosphate group between ATP and AMP. Plays an important role in cellular energy homeostasis and in adenine nucleotide metabolism.</text>
</comment>
<proteinExistence type="inferred from homology"/>
<dbReference type="GO" id="GO:0005737">
    <property type="term" value="C:cytoplasm"/>
    <property type="evidence" value="ECO:0007669"/>
    <property type="project" value="UniProtKB-SubCell"/>
</dbReference>
<keyword evidence="4 5" id="KW-0418">Kinase</keyword>
<reference evidence="8 9" key="1">
    <citation type="journal article" date="2011" name="J. Bacteriol.">
        <title>Genome sequence of 'Pedosphaera parvula' Ellin514, an aerobic Verrucomicrobial isolate from pasture soil.</title>
        <authorList>
            <person name="Kant R."/>
            <person name="van Passel M.W."/>
            <person name="Sangwan P."/>
            <person name="Palva A."/>
            <person name="Lucas S."/>
            <person name="Copeland A."/>
            <person name="Lapidus A."/>
            <person name="Glavina Del Rio T."/>
            <person name="Dalin E."/>
            <person name="Tice H."/>
            <person name="Bruce D."/>
            <person name="Goodwin L."/>
            <person name="Pitluck S."/>
            <person name="Chertkov O."/>
            <person name="Larimer F.W."/>
            <person name="Land M.L."/>
            <person name="Hauser L."/>
            <person name="Brettin T.S."/>
            <person name="Detter J.C."/>
            <person name="Han S."/>
            <person name="de Vos W.M."/>
            <person name="Janssen P.H."/>
            <person name="Smidt H."/>
        </authorList>
    </citation>
    <scope>NUCLEOTIDE SEQUENCE [LARGE SCALE GENOMIC DNA]</scope>
    <source>
        <strain evidence="8 9">Ellin514</strain>
    </source>
</reference>
<dbReference type="PROSITE" id="PS00113">
    <property type="entry name" value="ADENYLATE_KINASE"/>
    <property type="match status" value="1"/>
</dbReference>
<evidence type="ECO:0000256" key="4">
    <source>
        <dbReference type="ARBA" id="ARBA00022777"/>
    </source>
</evidence>
<evidence type="ECO:0000256" key="7">
    <source>
        <dbReference type="RuleBase" id="RU003331"/>
    </source>
</evidence>
<keyword evidence="5 7" id="KW-0067">ATP-binding</keyword>
<dbReference type="GO" id="GO:0044209">
    <property type="term" value="P:AMP salvage"/>
    <property type="evidence" value="ECO:0007669"/>
    <property type="project" value="UniProtKB-UniRule"/>
</dbReference>
<comment type="catalytic activity">
    <reaction evidence="5 7">
        <text>AMP + ATP = 2 ADP</text>
        <dbReference type="Rhea" id="RHEA:12973"/>
        <dbReference type="ChEBI" id="CHEBI:30616"/>
        <dbReference type="ChEBI" id="CHEBI:456215"/>
        <dbReference type="ChEBI" id="CHEBI:456216"/>
        <dbReference type="EC" id="2.7.4.3"/>
    </reaction>
</comment>
<name>B9XIU8_PEDPL</name>
<comment type="subunit">
    <text evidence="5 7">Monomer.</text>
</comment>
<evidence type="ECO:0000256" key="2">
    <source>
        <dbReference type="ARBA" id="ARBA00022727"/>
    </source>
</evidence>
<dbReference type="EMBL" id="ABOX02000019">
    <property type="protein sequence ID" value="EEF60175.1"/>
    <property type="molecule type" value="Genomic_DNA"/>
</dbReference>
<dbReference type="STRING" id="320771.Cflav_PD3234"/>
<evidence type="ECO:0000313" key="8">
    <source>
        <dbReference type="EMBL" id="EEF60175.1"/>
    </source>
</evidence>
<dbReference type="AlphaFoldDB" id="B9XIU8"/>
<keyword evidence="2 5" id="KW-0545">Nucleotide biosynthesis</keyword>
<feature type="binding site" evidence="5">
    <location>
        <begin position="59"/>
        <end position="61"/>
    </location>
    <ligand>
        <name>AMP</name>
        <dbReference type="ChEBI" id="CHEBI:456215"/>
    </ligand>
</feature>
<keyword evidence="5" id="KW-0963">Cytoplasm</keyword>
<keyword evidence="1 5" id="KW-0808">Transferase</keyword>
<dbReference type="InterPro" id="IPR033690">
    <property type="entry name" value="Adenylat_kinase_CS"/>
</dbReference>
<evidence type="ECO:0000256" key="3">
    <source>
        <dbReference type="ARBA" id="ARBA00022741"/>
    </source>
</evidence>
<comment type="caution">
    <text evidence="5">Lacks conserved residue(s) required for the propagation of feature annotation.</text>
</comment>
<sequence>MKYRTTLLFGAPGAGKGTQGKILGTIPNFFHCACGDVFRSLKPDSPIGRIFLEYANRGSLVPDKPTVELWEQFIENNKKSGRFNPDTDTLILDGIPRNVAQAEMLKDTLDVRAIFYLRCPNMNKLVERLQRRALRENRLDDASLEVIKHRLKTYERETKPVLNFYGKEMVHKIDSTQTPAKVMFDILRHITKI</sequence>
<dbReference type="Proteomes" id="UP000003688">
    <property type="component" value="Unassembled WGS sequence"/>
</dbReference>
<keyword evidence="9" id="KW-1185">Reference proteome</keyword>
<feature type="binding site" evidence="5">
    <location>
        <position position="150"/>
    </location>
    <ligand>
        <name>AMP</name>
        <dbReference type="ChEBI" id="CHEBI:456215"/>
    </ligand>
</feature>
<feature type="binding site" evidence="5">
    <location>
        <position position="177"/>
    </location>
    <ligand>
        <name>ATP</name>
        <dbReference type="ChEBI" id="CHEBI:30616"/>
    </ligand>
</feature>
<dbReference type="PRINTS" id="PR00094">
    <property type="entry name" value="ADENYLTKNASE"/>
</dbReference>
<keyword evidence="3 5" id="KW-0547">Nucleotide-binding</keyword>
<dbReference type="PANTHER" id="PTHR23359">
    <property type="entry name" value="NUCLEOTIDE KINASE"/>
    <property type="match status" value="1"/>
</dbReference>
<evidence type="ECO:0000256" key="5">
    <source>
        <dbReference type="HAMAP-Rule" id="MF_00235"/>
    </source>
</evidence>
<evidence type="ECO:0000256" key="1">
    <source>
        <dbReference type="ARBA" id="ARBA00022679"/>
    </source>
</evidence>
<dbReference type="RefSeq" id="WP_007415741.1">
    <property type="nucleotide sequence ID" value="NZ_ABOX02000019.1"/>
</dbReference>
<protein>
    <recommendedName>
        <fullName evidence="5 7">Adenylate kinase</fullName>
        <shortName evidence="5">AK</shortName>
        <ecNumber evidence="5 7">2.7.4.3</ecNumber>
    </recommendedName>
    <alternativeName>
        <fullName evidence="5">ATP-AMP transphosphorylase</fullName>
    </alternativeName>
    <alternativeName>
        <fullName evidence="5">ATP:AMP phosphotransferase</fullName>
    </alternativeName>
    <alternativeName>
        <fullName evidence="5">Adenylate monophosphate kinase</fullName>
    </alternativeName>
</protein>
<feature type="binding site" evidence="5">
    <location>
        <position position="138"/>
    </location>
    <ligand>
        <name>AMP</name>
        <dbReference type="ChEBI" id="CHEBI:456215"/>
    </ligand>
</feature>